<evidence type="ECO:0000313" key="5">
    <source>
        <dbReference type="Proteomes" id="UP000000559"/>
    </source>
</evidence>
<dbReference type="PANTHER" id="PTHR18063">
    <property type="entry name" value="NF-E2 INDUCIBLE PROTEIN"/>
    <property type="match status" value="1"/>
</dbReference>
<feature type="compositionally biased region" description="Low complexity" evidence="1">
    <location>
        <begin position="443"/>
        <end position="468"/>
    </location>
</feature>
<dbReference type="FunCoup" id="A0A1D8PIB7">
    <property type="interactions" value="303"/>
</dbReference>
<dbReference type="AlphaFoldDB" id="A0A1D8PIB7"/>
<dbReference type="InParanoid" id="A0A1D8PIB7"/>
<dbReference type="GO" id="GO:0004843">
    <property type="term" value="F:cysteine-type deubiquitinase activity"/>
    <property type="evidence" value="ECO:0007669"/>
    <property type="project" value="InterPro"/>
</dbReference>
<dbReference type="VEuPathDB" id="FungiDB:C2_08620W_A"/>
<feature type="domain" description="MINDY deubiquitinase" evidence="2">
    <location>
        <begin position="42"/>
        <end position="378"/>
    </location>
</feature>
<dbReference type="GO" id="GO:0016807">
    <property type="term" value="F:cysteine-type carboxypeptidase activity"/>
    <property type="evidence" value="ECO:0000318"/>
    <property type="project" value="GO_Central"/>
</dbReference>
<dbReference type="KEGG" id="cal:CAALFM_C208620WA"/>
<feature type="compositionally biased region" description="Polar residues" evidence="1">
    <location>
        <begin position="10"/>
        <end position="22"/>
    </location>
</feature>
<sequence length="493" mass="56402">MVEDSILLVDNSQPVESSYSTNPPVASGSTSSSRPTPTDTVQFPIKLINWSLDPQNQTIITTPILLQEINGPCPLIALCNTLLLNNDIRTNSFISDEGEGEGEDEDKGVDQLKFEALNNFKTNIINKYHSLGKIDLQQVLEYIGDLLLIHTENKTDWNRNHQNYNNSSQKEFTIDELLLKLPLLHTGLNVNPILISGDFEYDLATQLFELFELKFKHGWIIDPINQHGHHHQEEEGNSQDSQNSQNSQIWTNQEYGKLVNLFDQLENFDKIQDYLLLDQQQDKEVLGNKLLIEKWLNLNQTQLTLQGLNKLNDELDINQFIIFFRNNHFNTLFKKSNQEFYILLTDSSFVNSNKSSKIIWQSLNSVSGKDDLFFMGDFTPVLDIDQDLPNVNTSKLGGDIYSQDQNPDYLLLKQLQEEEDQKYAERLQNNYNNKSRQSKSKSKSSSTTKSSLSSNLNPSDPTTTTTTITEKLNSKEVINKDEKKKKKLNCTIV</sequence>
<dbReference type="Proteomes" id="UP000000559">
    <property type="component" value="Chromosome 2"/>
</dbReference>
<protein>
    <recommendedName>
        <fullName evidence="2">MINDY deubiquitinase domain-containing protein</fullName>
    </recommendedName>
</protein>
<organism evidence="4 5">
    <name type="scientific">Candida albicans (strain SC5314 / ATCC MYA-2876)</name>
    <name type="common">Yeast</name>
    <dbReference type="NCBI Taxonomy" id="237561"/>
    <lineage>
        <taxon>Eukaryota</taxon>
        <taxon>Fungi</taxon>
        <taxon>Dikarya</taxon>
        <taxon>Ascomycota</taxon>
        <taxon>Saccharomycotina</taxon>
        <taxon>Pichiomycetes</taxon>
        <taxon>Debaryomycetaceae</taxon>
        <taxon>Candida/Lodderomyces clade</taxon>
        <taxon>Candida</taxon>
    </lineage>
</organism>
<evidence type="ECO:0000256" key="1">
    <source>
        <dbReference type="SAM" id="MobiDB-lite"/>
    </source>
</evidence>
<dbReference type="PANTHER" id="PTHR18063:SF6">
    <property type="entry name" value="UBIQUITIN CARBOXYL-TERMINAL HYDROLASE"/>
    <property type="match status" value="1"/>
</dbReference>
<dbReference type="GO" id="GO:1990380">
    <property type="term" value="F:K48-linked deubiquitinase activity"/>
    <property type="evidence" value="ECO:0000318"/>
    <property type="project" value="GO_Central"/>
</dbReference>
<accession>A0A1D8PIB7</accession>
<proteinExistence type="predicted"/>
<dbReference type="InterPro" id="IPR033979">
    <property type="entry name" value="MINDY_domain"/>
</dbReference>
<feature type="compositionally biased region" description="Low complexity" evidence="1">
    <location>
        <begin position="23"/>
        <end position="38"/>
    </location>
</feature>
<reference evidence="4 5" key="1">
    <citation type="journal article" date="2004" name="Proc. Natl. Acad. Sci. U.S.A.">
        <title>The diploid genome sequence of Candida albicans.</title>
        <authorList>
            <person name="Jones T."/>
            <person name="Federspiel N.A."/>
            <person name="Chibana H."/>
            <person name="Dungan J."/>
            <person name="Kalman S."/>
            <person name="Magee B.B."/>
            <person name="Newport G."/>
            <person name="Thorstenson Y.R."/>
            <person name="Agabian N."/>
            <person name="Magee P.T."/>
            <person name="Davis R.W."/>
            <person name="Scherer S."/>
        </authorList>
    </citation>
    <scope>NUCLEOTIDE SEQUENCE [LARGE SCALE GENOMIC DNA]</scope>
    <source>
        <strain evidence="5">SC5314 / ATCC MYA-2876</strain>
    </source>
</reference>
<dbReference type="eggNOG" id="KOG2427">
    <property type="taxonomic scope" value="Eukaryota"/>
</dbReference>
<dbReference type="EMBL" id="CP017624">
    <property type="protein sequence ID" value="AOW27850.1"/>
    <property type="molecule type" value="Genomic_DNA"/>
</dbReference>
<feature type="region of interest" description="Disordered" evidence="1">
    <location>
        <begin position="9"/>
        <end position="38"/>
    </location>
</feature>
<dbReference type="GeneID" id="3643912"/>
<reference evidence="4 5" key="3">
    <citation type="journal article" date="2013" name="Genome Biol.">
        <title>Assembly of a phased diploid Candida albicans genome facilitates allele-specific measurements and provides a simple model for repeat and indel structure.</title>
        <authorList>
            <person name="Muzzey D."/>
            <person name="Schwartz K."/>
            <person name="Weissman J.S."/>
            <person name="Sherlock G."/>
        </authorList>
    </citation>
    <scope>NUCLEOTIDE SEQUENCE [LARGE SCALE GENOMIC DNA]</scope>
    <source>
        <strain evidence="5">SC5314 / ATCC MYA-2876</strain>
    </source>
</reference>
<dbReference type="RefSeq" id="XP_714459.2">
    <property type="nucleotide sequence ID" value="XM_709366.2"/>
</dbReference>
<name>A0A1D8PIB7_CANAL</name>
<evidence type="ECO:0000313" key="4">
    <source>
        <dbReference type="EMBL" id="AOW27850.1"/>
    </source>
</evidence>
<reference evidence="4 5" key="2">
    <citation type="journal article" date="2007" name="Genome Biol.">
        <title>Assembly of the Candida albicans genome into sixteen supercontigs aligned on the eight chromosomes.</title>
        <authorList>
            <person name="van het Hoog M."/>
            <person name="Rast T.J."/>
            <person name="Martchenko M."/>
            <person name="Grindle S."/>
            <person name="Dignard D."/>
            <person name="Hogues H."/>
            <person name="Cuomo C."/>
            <person name="Berriman M."/>
            <person name="Scherer S."/>
            <person name="Magee B.B."/>
            <person name="Whiteway M."/>
            <person name="Chibana H."/>
            <person name="Nantel A."/>
            <person name="Magee P.T."/>
        </authorList>
    </citation>
    <scope>GENOME REANNOTATION</scope>
    <source>
        <strain evidence="5">SC5314 / ATCC MYA-2876</strain>
    </source>
</reference>
<dbReference type="CGD" id="CAL0000175986">
    <property type="gene designation" value="orf19.11098"/>
</dbReference>
<feature type="region of interest" description="Disordered" evidence="1">
    <location>
        <begin position="427"/>
        <end position="468"/>
    </location>
</feature>
<gene>
    <name evidence="4" type="ordered locus">CAALFM_C208620WA</name>
    <name evidence="3" type="ordered locus">orf19.11098</name>
</gene>
<dbReference type="OrthoDB" id="10261212at2759"/>
<dbReference type="Pfam" id="PF04424">
    <property type="entry name" value="MINDY_DUB"/>
    <property type="match status" value="1"/>
</dbReference>
<dbReference type="GO" id="GO:0071944">
    <property type="term" value="C:cell periphery"/>
    <property type="evidence" value="ECO:0000318"/>
    <property type="project" value="GO_Central"/>
</dbReference>
<evidence type="ECO:0000259" key="2">
    <source>
        <dbReference type="Pfam" id="PF04424"/>
    </source>
</evidence>
<feature type="region of interest" description="Disordered" evidence="1">
    <location>
        <begin position="227"/>
        <end position="246"/>
    </location>
</feature>
<dbReference type="STRING" id="237561.A0A1D8PIB7"/>
<evidence type="ECO:0000313" key="3">
    <source>
        <dbReference type="CGD" id="CAL0000175986"/>
    </source>
</evidence>
<dbReference type="InterPro" id="IPR007518">
    <property type="entry name" value="MINDY"/>
</dbReference>
<dbReference type="SMR" id="A0A1D8PIB7"/>
<keyword evidence="5" id="KW-1185">Reference proteome</keyword>